<name>A0A4C1SL21_EUMVA</name>
<sequence>MYRSERRDTTPHRIQTWSNSFLCYFMSPQNYCGPFPPSEILFVSKSSGGSLLPSSYFPFDQPVQPSIPYSIPTEKIGNALKWQFFLSETSNVTFNKVALNVQRSWGGRKRQSESECRAIERMRVVYLLQASASVSNE</sequence>
<evidence type="ECO:0000313" key="1">
    <source>
        <dbReference type="EMBL" id="GBP02664.1"/>
    </source>
</evidence>
<dbReference type="Proteomes" id="UP000299102">
    <property type="component" value="Unassembled WGS sequence"/>
</dbReference>
<keyword evidence="2" id="KW-1185">Reference proteome</keyword>
<dbReference type="OrthoDB" id="6109at2759"/>
<comment type="caution">
    <text evidence="1">The sequence shown here is derived from an EMBL/GenBank/DDBJ whole genome shotgun (WGS) entry which is preliminary data.</text>
</comment>
<accession>A0A4C1SL21</accession>
<evidence type="ECO:0000313" key="2">
    <source>
        <dbReference type="Proteomes" id="UP000299102"/>
    </source>
</evidence>
<protein>
    <submittedName>
        <fullName evidence="1">Uncharacterized protein</fullName>
    </submittedName>
</protein>
<organism evidence="1 2">
    <name type="scientific">Eumeta variegata</name>
    <name type="common">Bagworm moth</name>
    <name type="synonym">Eumeta japonica</name>
    <dbReference type="NCBI Taxonomy" id="151549"/>
    <lineage>
        <taxon>Eukaryota</taxon>
        <taxon>Metazoa</taxon>
        <taxon>Ecdysozoa</taxon>
        <taxon>Arthropoda</taxon>
        <taxon>Hexapoda</taxon>
        <taxon>Insecta</taxon>
        <taxon>Pterygota</taxon>
        <taxon>Neoptera</taxon>
        <taxon>Endopterygota</taxon>
        <taxon>Lepidoptera</taxon>
        <taxon>Glossata</taxon>
        <taxon>Ditrysia</taxon>
        <taxon>Tineoidea</taxon>
        <taxon>Psychidae</taxon>
        <taxon>Oiketicinae</taxon>
        <taxon>Eumeta</taxon>
    </lineage>
</organism>
<gene>
    <name evidence="1" type="ORF">EVAR_70966_1</name>
</gene>
<dbReference type="EMBL" id="BGZK01003571">
    <property type="protein sequence ID" value="GBP02664.1"/>
    <property type="molecule type" value="Genomic_DNA"/>
</dbReference>
<reference evidence="1 2" key="1">
    <citation type="journal article" date="2019" name="Commun. Biol.">
        <title>The bagworm genome reveals a unique fibroin gene that provides high tensile strength.</title>
        <authorList>
            <person name="Kono N."/>
            <person name="Nakamura H."/>
            <person name="Ohtoshi R."/>
            <person name="Tomita M."/>
            <person name="Numata K."/>
            <person name="Arakawa K."/>
        </authorList>
    </citation>
    <scope>NUCLEOTIDE SEQUENCE [LARGE SCALE GENOMIC DNA]</scope>
</reference>
<proteinExistence type="predicted"/>
<dbReference type="AlphaFoldDB" id="A0A4C1SL21"/>